<dbReference type="CDD" id="cd09871">
    <property type="entry name" value="PIN_MtVapC28-VapC30-like"/>
    <property type="match status" value="1"/>
</dbReference>
<sequence>MIAVDTSALMAIILDEAEAERCSKVLEAEKSVLISAVTLAEALIVSQRRNVGEEMSRLIEGLGFDVLSVTPASARRVAETYARWGKSSHPAGLNFGDCFAYEAAKEQSCPLLYVGDDFARTDVDRAL</sequence>
<keyword evidence="4 8" id="KW-0479">Metal-binding</keyword>
<comment type="caution">
    <text evidence="10">The sequence shown here is derived from an EMBL/GenBank/DDBJ whole genome shotgun (WGS) entry which is preliminary data.</text>
</comment>
<dbReference type="InterPro" id="IPR022907">
    <property type="entry name" value="VapC_family"/>
</dbReference>
<proteinExistence type="inferred from homology"/>
<feature type="binding site" evidence="8">
    <location>
        <position position="97"/>
    </location>
    <ligand>
        <name>Mg(2+)</name>
        <dbReference type="ChEBI" id="CHEBI:18420"/>
    </ligand>
</feature>
<comment type="similarity">
    <text evidence="7 8">Belongs to the PINc/VapC protein family.</text>
</comment>
<name>A0A3M9XP39_9HYPH</name>
<dbReference type="InterPro" id="IPR029060">
    <property type="entry name" value="PIN-like_dom_sf"/>
</dbReference>
<dbReference type="GO" id="GO:0090729">
    <property type="term" value="F:toxin activity"/>
    <property type="evidence" value="ECO:0007669"/>
    <property type="project" value="UniProtKB-KW"/>
</dbReference>
<evidence type="ECO:0000256" key="3">
    <source>
        <dbReference type="ARBA" id="ARBA00022722"/>
    </source>
</evidence>
<dbReference type="InterPro" id="IPR002716">
    <property type="entry name" value="PIN_dom"/>
</dbReference>
<dbReference type="HAMAP" id="MF_00265">
    <property type="entry name" value="VapC_Nob1"/>
    <property type="match status" value="1"/>
</dbReference>
<dbReference type="RefSeq" id="WP_123176039.1">
    <property type="nucleotide sequence ID" value="NZ_QWDD01000001.1"/>
</dbReference>
<evidence type="ECO:0000256" key="6">
    <source>
        <dbReference type="ARBA" id="ARBA00022842"/>
    </source>
</evidence>
<evidence type="ECO:0000259" key="9">
    <source>
        <dbReference type="Pfam" id="PF01850"/>
    </source>
</evidence>
<evidence type="ECO:0000256" key="8">
    <source>
        <dbReference type="HAMAP-Rule" id="MF_00265"/>
    </source>
</evidence>
<evidence type="ECO:0000313" key="10">
    <source>
        <dbReference type="EMBL" id="RNJ50087.1"/>
    </source>
</evidence>
<evidence type="ECO:0000256" key="5">
    <source>
        <dbReference type="ARBA" id="ARBA00022801"/>
    </source>
</evidence>
<feature type="binding site" evidence="8">
    <location>
        <position position="5"/>
    </location>
    <ligand>
        <name>Mg(2+)</name>
        <dbReference type="ChEBI" id="CHEBI:18420"/>
    </ligand>
</feature>
<keyword evidence="8" id="KW-0800">Toxin</keyword>
<dbReference type="EMBL" id="QWDD01000001">
    <property type="protein sequence ID" value="RNJ50087.1"/>
    <property type="molecule type" value="Genomic_DNA"/>
</dbReference>
<dbReference type="Proteomes" id="UP000268623">
    <property type="component" value="Unassembled WGS sequence"/>
</dbReference>
<comment type="function">
    <text evidence="8">Toxic component of a toxin-antitoxin (TA) system. An RNase.</text>
</comment>
<dbReference type="PANTHER" id="PTHR33653:SF1">
    <property type="entry name" value="RIBONUCLEASE VAPC2"/>
    <property type="match status" value="1"/>
</dbReference>
<dbReference type="Gene3D" id="3.40.50.1010">
    <property type="entry name" value="5'-nuclease"/>
    <property type="match status" value="1"/>
</dbReference>
<keyword evidence="3 8" id="KW-0540">Nuclease</keyword>
<gene>
    <name evidence="8" type="primary">vapC</name>
    <name evidence="10" type="ORF">D1O30_11250</name>
</gene>
<feature type="domain" description="PIN" evidence="9">
    <location>
        <begin position="2"/>
        <end position="122"/>
    </location>
</feature>
<evidence type="ECO:0000256" key="4">
    <source>
        <dbReference type="ARBA" id="ARBA00022723"/>
    </source>
</evidence>
<evidence type="ECO:0000256" key="7">
    <source>
        <dbReference type="ARBA" id="ARBA00038093"/>
    </source>
</evidence>
<protein>
    <recommendedName>
        <fullName evidence="8">Ribonuclease VapC</fullName>
        <shortName evidence="8">RNase VapC</shortName>
        <ecNumber evidence="8">3.1.-.-</ecNumber>
    </recommendedName>
    <alternativeName>
        <fullName evidence="8">Toxin VapC</fullName>
    </alternativeName>
</protein>
<accession>A0A3M9XP39</accession>
<dbReference type="Pfam" id="PF01850">
    <property type="entry name" value="PIN"/>
    <property type="match status" value="1"/>
</dbReference>
<dbReference type="PANTHER" id="PTHR33653">
    <property type="entry name" value="RIBONUCLEASE VAPC2"/>
    <property type="match status" value="1"/>
</dbReference>
<dbReference type="GO" id="GO:0016787">
    <property type="term" value="F:hydrolase activity"/>
    <property type="evidence" value="ECO:0007669"/>
    <property type="project" value="UniProtKB-KW"/>
</dbReference>
<dbReference type="GO" id="GO:0004540">
    <property type="term" value="F:RNA nuclease activity"/>
    <property type="evidence" value="ECO:0007669"/>
    <property type="project" value="InterPro"/>
</dbReference>
<comment type="cofactor">
    <cofactor evidence="1 8">
        <name>Mg(2+)</name>
        <dbReference type="ChEBI" id="CHEBI:18420"/>
    </cofactor>
</comment>
<dbReference type="OrthoDB" id="32625at2"/>
<keyword evidence="11" id="KW-1185">Reference proteome</keyword>
<dbReference type="SUPFAM" id="SSF88723">
    <property type="entry name" value="PIN domain-like"/>
    <property type="match status" value="1"/>
</dbReference>
<dbReference type="GO" id="GO:0000287">
    <property type="term" value="F:magnesium ion binding"/>
    <property type="evidence" value="ECO:0007669"/>
    <property type="project" value="UniProtKB-UniRule"/>
</dbReference>
<organism evidence="10 11">
    <name type="scientific">Methylocystis hirsuta</name>
    <dbReference type="NCBI Taxonomy" id="369798"/>
    <lineage>
        <taxon>Bacteria</taxon>
        <taxon>Pseudomonadati</taxon>
        <taxon>Pseudomonadota</taxon>
        <taxon>Alphaproteobacteria</taxon>
        <taxon>Hyphomicrobiales</taxon>
        <taxon>Methylocystaceae</taxon>
        <taxon>Methylocystis</taxon>
    </lineage>
</organism>
<evidence type="ECO:0000313" key="11">
    <source>
        <dbReference type="Proteomes" id="UP000268623"/>
    </source>
</evidence>
<dbReference type="EC" id="3.1.-.-" evidence="8"/>
<keyword evidence="6 8" id="KW-0460">Magnesium</keyword>
<dbReference type="InterPro" id="IPR050556">
    <property type="entry name" value="Type_II_TA_system_RNase"/>
</dbReference>
<keyword evidence="2 8" id="KW-1277">Toxin-antitoxin system</keyword>
<dbReference type="AlphaFoldDB" id="A0A3M9XP39"/>
<evidence type="ECO:0000256" key="2">
    <source>
        <dbReference type="ARBA" id="ARBA00022649"/>
    </source>
</evidence>
<reference evidence="10 11" key="1">
    <citation type="submission" date="2018-08" db="EMBL/GenBank/DDBJ databases">
        <title>Genome sequence of Methylocystis hirsuta CSC1, a methanotroph able to accumulate PHAs.</title>
        <authorList>
            <person name="Bordel S."/>
            <person name="Rodriguez E."/>
            <person name="Gancedo J."/>
            <person name="Munoz R."/>
        </authorList>
    </citation>
    <scope>NUCLEOTIDE SEQUENCE [LARGE SCALE GENOMIC DNA]</scope>
    <source>
        <strain evidence="10 11">CSC1</strain>
    </source>
</reference>
<keyword evidence="5 8" id="KW-0378">Hydrolase</keyword>
<evidence type="ECO:0000256" key="1">
    <source>
        <dbReference type="ARBA" id="ARBA00001946"/>
    </source>
</evidence>